<evidence type="ECO:0000256" key="4">
    <source>
        <dbReference type="ARBA" id="ARBA00022801"/>
    </source>
</evidence>
<evidence type="ECO:0000256" key="6">
    <source>
        <dbReference type="SAM" id="Coils"/>
    </source>
</evidence>
<comment type="caution">
    <text evidence="11">The sequence shown here is derived from an EMBL/GenBank/DDBJ whole genome shotgun (WGS) entry which is preliminary data.</text>
</comment>
<protein>
    <recommendedName>
        <fullName evidence="2">Single-stranded-DNA-specific exonuclease RecJ</fullName>
    </recommendedName>
</protein>
<dbReference type="InterPro" id="IPR018779">
    <property type="entry name" value="RecJ_C"/>
</dbReference>
<comment type="similarity">
    <text evidence="1">Belongs to the RecJ family.</text>
</comment>
<reference evidence="11 12" key="1">
    <citation type="submission" date="2015-01" db="EMBL/GenBank/DDBJ databases">
        <title>Jeotgalibacillus campisalis genome sequencing.</title>
        <authorList>
            <person name="Goh K.M."/>
            <person name="Chan K.-G."/>
            <person name="Yaakop A.S."/>
            <person name="Ee R."/>
            <person name="Gan H.M."/>
            <person name="Chan C.S."/>
        </authorList>
    </citation>
    <scope>NUCLEOTIDE SEQUENCE [LARGE SCALE GENOMIC DNA]</scope>
    <source>
        <strain evidence="11 12">SF-57</strain>
    </source>
</reference>
<feature type="domain" description="RecJ OB" evidence="10">
    <location>
        <begin position="454"/>
        <end position="560"/>
    </location>
</feature>
<evidence type="ECO:0000259" key="10">
    <source>
        <dbReference type="Pfam" id="PF17768"/>
    </source>
</evidence>
<dbReference type="NCBIfam" id="TIGR00644">
    <property type="entry name" value="recJ"/>
    <property type="match status" value="1"/>
</dbReference>
<dbReference type="PANTHER" id="PTHR30255:SF2">
    <property type="entry name" value="SINGLE-STRANDED-DNA-SPECIFIC EXONUCLEASE RECJ"/>
    <property type="match status" value="1"/>
</dbReference>
<dbReference type="RefSeq" id="WP_041059624.1">
    <property type="nucleotide sequence ID" value="NZ_JXRR01000017.1"/>
</dbReference>
<dbReference type="GO" id="GO:0006281">
    <property type="term" value="P:DNA repair"/>
    <property type="evidence" value="ECO:0007669"/>
    <property type="project" value="InterPro"/>
</dbReference>
<evidence type="ECO:0000259" key="8">
    <source>
        <dbReference type="Pfam" id="PF02272"/>
    </source>
</evidence>
<dbReference type="Pfam" id="PF17768">
    <property type="entry name" value="RecJ_OB"/>
    <property type="match status" value="1"/>
</dbReference>
<evidence type="ECO:0000256" key="1">
    <source>
        <dbReference type="ARBA" id="ARBA00005915"/>
    </source>
</evidence>
<name>A0A0C2VB05_9BACL</name>
<dbReference type="Pfam" id="PF01368">
    <property type="entry name" value="DHH"/>
    <property type="match status" value="1"/>
</dbReference>
<evidence type="ECO:0000313" key="12">
    <source>
        <dbReference type="Proteomes" id="UP000031972"/>
    </source>
</evidence>
<dbReference type="InterPro" id="IPR038763">
    <property type="entry name" value="DHH_sf"/>
</dbReference>
<dbReference type="OrthoDB" id="9809852at2"/>
<dbReference type="GO" id="GO:0008409">
    <property type="term" value="F:5'-3' exonuclease activity"/>
    <property type="evidence" value="ECO:0007669"/>
    <property type="project" value="InterPro"/>
</dbReference>
<dbReference type="InterPro" id="IPR004610">
    <property type="entry name" value="RecJ"/>
</dbReference>
<evidence type="ECO:0000256" key="3">
    <source>
        <dbReference type="ARBA" id="ARBA00022722"/>
    </source>
</evidence>
<dbReference type="Gene3D" id="3.10.310.30">
    <property type="match status" value="1"/>
</dbReference>
<feature type="domain" description="DHHA1" evidence="8">
    <location>
        <begin position="346"/>
        <end position="441"/>
    </location>
</feature>
<dbReference type="SUPFAM" id="SSF64182">
    <property type="entry name" value="DHH phosphoesterases"/>
    <property type="match status" value="1"/>
</dbReference>
<dbReference type="InterPro" id="IPR051673">
    <property type="entry name" value="SSDNA_exonuclease_RecJ"/>
</dbReference>
<gene>
    <name evidence="11" type="ORF">KR50_27820</name>
</gene>
<evidence type="ECO:0000256" key="5">
    <source>
        <dbReference type="ARBA" id="ARBA00022839"/>
    </source>
</evidence>
<dbReference type="PATRIC" id="fig|220754.4.peg.2796"/>
<evidence type="ECO:0000256" key="2">
    <source>
        <dbReference type="ARBA" id="ARBA00019841"/>
    </source>
</evidence>
<dbReference type="InterPro" id="IPR003156">
    <property type="entry name" value="DHHA1_dom"/>
</dbReference>
<dbReference type="GO" id="GO:0006310">
    <property type="term" value="P:DNA recombination"/>
    <property type="evidence" value="ECO:0007669"/>
    <property type="project" value="InterPro"/>
</dbReference>
<dbReference type="Gene3D" id="3.90.1640.30">
    <property type="match status" value="1"/>
</dbReference>
<dbReference type="PANTHER" id="PTHR30255">
    <property type="entry name" value="SINGLE-STRANDED-DNA-SPECIFIC EXONUCLEASE RECJ"/>
    <property type="match status" value="1"/>
</dbReference>
<dbReference type="GO" id="GO:0003676">
    <property type="term" value="F:nucleic acid binding"/>
    <property type="evidence" value="ECO:0007669"/>
    <property type="project" value="InterPro"/>
</dbReference>
<feature type="domain" description="Single-stranded-DNA-specific exonuclease RecJ C-terminal" evidence="9">
    <location>
        <begin position="567"/>
        <end position="769"/>
    </location>
</feature>
<dbReference type="AlphaFoldDB" id="A0A0C2VB05"/>
<keyword evidence="3" id="KW-0540">Nuclease</keyword>
<organism evidence="11 12">
    <name type="scientific">Jeotgalibacillus campisalis</name>
    <dbReference type="NCBI Taxonomy" id="220754"/>
    <lineage>
        <taxon>Bacteria</taxon>
        <taxon>Bacillati</taxon>
        <taxon>Bacillota</taxon>
        <taxon>Bacilli</taxon>
        <taxon>Bacillales</taxon>
        <taxon>Caryophanaceae</taxon>
        <taxon>Jeotgalibacillus</taxon>
    </lineage>
</organism>
<dbReference type="InterPro" id="IPR041122">
    <property type="entry name" value="RecJ_OB"/>
</dbReference>
<evidence type="ECO:0000313" key="11">
    <source>
        <dbReference type="EMBL" id="KIL46107.1"/>
    </source>
</evidence>
<dbReference type="InterPro" id="IPR001667">
    <property type="entry name" value="DDH_dom"/>
</dbReference>
<feature type="coiled-coil region" evidence="6">
    <location>
        <begin position="300"/>
        <end position="327"/>
    </location>
</feature>
<keyword evidence="5" id="KW-0269">Exonuclease</keyword>
<evidence type="ECO:0000259" key="7">
    <source>
        <dbReference type="Pfam" id="PF01368"/>
    </source>
</evidence>
<accession>A0A0C2VB05</accession>
<dbReference type="Proteomes" id="UP000031972">
    <property type="component" value="Unassembled WGS sequence"/>
</dbReference>
<dbReference type="EMBL" id="JXRR01000017">
    <property type="protein sequence ID" value="KIL46107.1"/>
    <property type="molecule type" value="Genomic_DNA"/>
</dbReference>
<proteinExistence type="inferred from homology"/>
<dbReference type="Pfam" id="PF10141">
    <property type="entry name" value="ssDNA-exonuc_C"/>
    <property type="match status" value="1"/>
</dbReference>
<keyword evidence="6" id="KW-0175">Coiled coil</keyword>
<dbReference type="Pfam" id="PF02272">
    <property type="entry name" value="DHHA1"/>
    <property type="match status" value="1"/>
</dbReference>
<keyword evidence="12" id="KW-1185">Reference proteome</keyword>
<sequence length="787" mass="88519">MLQSKTRWNIHPINEEHVRTLQEALEIPAVVAQLLVKRGLTAVEEAKSFLYVENQSFYDPFLLLGMEQAVTRIKTAVDNQEQIMVYGDYDADGVTSTSVMLSALQEMGANVEFYIPNRFTEGYGPNEDAFRFAAEQGVSLLITVDNGISGLHEAQVLKELGVDLIITDHHEPGPELPDALAIIHPNHPNGNYPFRELAGVGVAFKMAHALLGKPPVHLLDLAAIGTIADLVPLKDENRLIVKKGLHELRQTKRKGIQALCKVAGSTVAELNEESVGFVIGPRLNAVGRLADADPAVELLMTNDLEEAEALAQEIDQINKERQTIVSDITQEAIEQVEAAFPLKENRVLVLAKEGWNPGVVGIVASRLVDRYYRPVIMLCLDPDANKAKGSARSIEGFNMFEELSLNRDILPHFGGHPMAAGMTLSLNHVDELRVRLNEQAKKLSDEDFVPISTIDTVVSLEEIDLHSISQVQLLAPFGMKNPKPKVLIEQSSVSSLRKIGANHNHLKLTLQKEQSVLDGIAFGLGEIADHISPLAKVDVIGELSINEWNNSRKPQLFVQDIQVNDWQLFDVRGISQPQRWLPTLPEDRQFIAFDAKTKKAFLQYIEDSAITVIENVDQAAEHSIDHKQIILLDLPQEEEQILSLIRNGTPTRIYVHFYQEDPQFFTGLPKRDHFAWYYGFLKKRQSFDLQKNGEALATHKGWTRETINFMTKVFFELEFVTISDGIITVNNSVQKRDLSHSAAYQSKERMVHLEQELLYSSFQQLKSWFEQHLDGAKRPEEEEKVWT</sequence>
<keyword evidence="4" id="KW-0378">Hydrolase</keyword>
<evidence type="ECO:0000259" key="9">
    <source>
        <dbReference type="Pfam" id="PF10141"/>
    </source>
</evidence>
<feature type="domain" description="DDH" evidence="7">
    <location>
        <begin position="82"/>
        <end position="226"/>
    </location>
</feature>